<comment type="caution">
    <text evidence="1">The sequence shown here is derived from an EMBL/GenBank/DDBJ whole genome shotgun (WGS) entry which is preliminary data.</text>
</comment>
<dbReference type="Proteomes" id="UP001500279">
    <property type="component" value="Unassembled WGS sequence"/>
</dbReference>
<dbReference type="EMBL" id="BAAAEW010000018">
    <property type="protein sequence ID" value="GAA0753827.1"/>
    <property type="molecule type" value="Genomic_DNA"/>
</dbReference>
<accession>A0ABN1K3P2</accession>
<protein>
    <submittedName>
        <fullName evidence="1">Uncharacterized protein</fullName>
    </submittedName>
</protein>
<sequence>MKKQDISQAGVTPIGVQHCAAILSRAALALCLAGGVASAVHAAGTATATPAPEVQVTSRYIIDYEFDWGRDGTYCSTCNSGAGNSRLAYTDLTNNLWVGQVDFQTGKFKPLDGRGQLVDTHTALPTDFGNGPEWMFSALGSQLVYTRYQPDVDPPTADSTGLGIASQNADGTWAAGFLPNGMQRQSPIGTLDLSDTLPRIQYQDYNKVKTYWRQSASSTEAQVPTKGFNGGSRRWVPGTHSIILTGLGTRKTSGQGYRQVYLYDTDTDTLTQITDDASNQVGAMMWQAPEFNNEYVFFTVKDGTQLVVYRKLPNAAGVAAWTPVATLAAPSNSPYIWSPEYFVYNGKSYIFFQMNTTSDSTNLTQPSTLGMMGILPGNSALTLLTPPDAPARVRMDPEYFITAGGPFIYYNRYKLQTDTMPSVPEGVWRVDTQLGGESSTK</sequence>
<proteinExistence type="predicted"/>
<organism evidence="1 2">
    <name type="scientific">Ideonella azotifigens</name>
    <dbReference type="NCBI Taxonomy" id="513160"/>
    <lineage>
        <taxon>Bacteria</taxon>
        <taxon>Pseudomonadati</taxon>
        <taxon>Pseudomonadota</taxon>
        <taxon>Betaproteobacteria</taxon>
        <taxon>Burkholderiales</taxon>
        <taxon>Sphaerotilaceae</taxon>
        <taxon>Ideonella</taxon>
    </lineage>
</organism>
<keyword evidence="2" id="KW-1185">Reference proteome</keyword>
<reference evidence="1 2" key="1">
    <citation type="journal article" date="2019" name="Int. J. Syst. Evol. Microbiol.">
        <title>The Global Catalogue of Microorganisms (GCM) 10K type strain sequencing project: providing services to taxonomists for standard genome sequencing and annotation.</title>
        <authorList>
            <consortium name="The Broad Institute Genomics Platform"/>
            <consortium name="The Broad Institute Genome Sequencing Center for Infectious Disease"/>
            <person name="Wu L."/>
            <person name="Ma J."/>
        </authorList>
    </citation>
    <scope>NUCLEOTIDE SEQUENCE [LARGE SCALE GENOMIC DNA]</scope>
    <source>
        <strain evidence="1 2">JCM 15503</strain>
    </source>
</reference>
<gene>
    <name evidence="1" type="ORF">GCM10009107_29560</name>
</gene>
<dbReference type="InterPro" id="IPR023296">
    <property type="entry name" value="Glyco_hydro_beta-prop_sf"/>
</dbReference>
<evidence type="ECO:0000313" key="1">
    <source>
        <dbReference type="EMBL" id="GAA0753827.1"/>
    </source>
</evidence>
<evidence type="ECO:0000313" key="2">
    <source>
        <dbReference type="Proteomes" id="UP001500279"/>
    </source>
</evidence>
<dbReference type="RefSeq" id="WP_141284993.1">
    <property type="nucleotide sequence ID" value="NZ_BAAAEW010000018.1"/>
</dbReference>
<dbReference type="SUPFAM" id="SSF69304">
    <property type="entry name" value="Tricorn protease N-terminal domain"/>
    <property type="match status" value="1"/>
</dbReference>
<name>A0ABN1K3P2_9BURK</name>
<dbReference type="Gene3D" id="2.115.10.20">
    <property type="entry name" value="Glycosyl hydrolase domain, family 43"/>
    <property type="match status" value="1"/>
</dbReference>